<protein>
    <submittedName>
        <fullName evidence="1">DUF3848 domain-containing protein</fullName>
    </submittedName>
</protein>
<gene>
    <name evidence="1" type="ORF">GMA92_09500</name>
</gene>
<accession>A0A9X4XH27</accession>
<organism evidence="1 2">
    <name type="scientific">Turicibacter sanguinis</name>
    <dbReference type="NCBI Taxonomy" id="154288"/>
    <lineage>
        <taxon>Bacteria</taxon>
        <taxon>Bacillati</taxon>
        <taxon>Bacillota</taxon>
        <taxon>Erysipelotrichia</taxon>
        <taxon>Erysipelotrichales</taxon>
        <taxon>Turicibacteraceae</taxon>
        <taxon>Turicibacter</taxon>
    </lineage>
</organism>
<evidence type="ECO:0000313" key="2">
    <source>
        <dbReference type="Proteomes" id="UP000487649"/>
    </source>
</evidence>
<dbReference type="Proteomes" id="UP000487649">
    <property type="component" value="Unassembled WGS sequence"/>
</dbReference>
<dbReference type="AlphaFoldDB" id="A0A9X4XH27"/>
<dbReference type="EMBL" id="WMQE01000020">
    <property type="protein sequence ID" value="MTK21655.1"/>
    <property type="molecule type" value="Genomic_DNA"/>
</dbReference>
<evidence type="ECO:0000313" key="1">
    <source>
        <dbReference type="EMBL" id="MTK21655.1"/>
    </source>
</evidence>
<name>A0A9X4XH27_9FIRM</name>
<reference evidence="1 2" key="1">
    <citation type="journal article" date="2019" name="Nat. Med.">
        <title>A library of human gut bacterial isolates paired with longitudinal multiomics data enables mechanistic microbiome research.</title>
        <authorList>
            <person name="Poyet M."/>
            <person name="Groussin M."/>
            <person name="Gibbons S.M."/>
            <person name="Avila-Pacheco J."/>
            <person name="Jiang X."/>
            <person name="Kearney S.M."/>
            <person name="Perrotta A.R."/>
            <person name="Berdy B."/>
            <person name="Zhao S."/>
            <person name="Lieberman T.D."/>
            <person name="Swanson P.K."/>
            <person name="Smith M."/>
            <person name="Roesemann S."/>
            <person name="Alexander J.E."/>
            <person name="Rich S.A."/>
            <person name="Livny J."/>
            <person name="Vlamakis H."/>
            <person name="Clish C."/>
            <person name="Bullock K."/>
            <person name="Deik A."/>
            <person name="Scott J."/>
            <person name="Pierce K.A."/>
            <person name="Xavier R.J."/>
            <person name="Alm E.J."/>
        </authorList>
    </citation>
    <scope>NUCLEOTIDE SEQUENCE [LARGE SCALE GENOMIC DNA]</scope>
    <source>
        <strain evidence="1 2">BIOML-A198</strain>
    </source>
</reference>
<proteinExistence type="predicted"/>
<comment type="caution">
    <text evidence="1">The sequence shown here is derived from an EMBL/GenBank/DDBJ whole genome shotgun (WGS) entry which is preliminary data.</text>
</comment>
<sequence length="78" mass="9523">MHKEIILYERVQAEYDCFIEELLALNQEQQSSRIHELRIKTVVLELIVNEMYTDSELEYLLLQDEPLRVLYEMFIKFI</sequence>